<dbReference type="CDD" id="cd00616">
    <property type="entry name" value="AHBA_syn"/>
    <property type="match status" value="1"/>
</dbReference>
<protein>
    <submittedName>
        <fullName evidence="4">Polysaccharide biosynthesis protein</fullName>
    </submittedName>
</protein>
<organism evidence="4 5">
    <name type="scientific">Leptolinea tardivitalis</name>
    <dbReference type="NCBI Taxonomy" id="229920"/>
    <lineage>
        <taxon>Bacteria</taxon>
        <taxon>Bacillati</taxon>
        <taxon>Chloroflexota</taxon>
        <taxon>Anaerolineae</taxon>
        <taxon>Anaerolineales</taxon>
        <taxon>Anaerolineaceae</taxon>
        <taxon>Leptolinea</taxon>
    </lineage>
</organism>
<dbReference type="Gene3D" id="3.90.1150.10">
    <property type="entry name" value="Aspartate Aminotransferase, domain 1"/>
    <property type="match status" value="1"/>
</dbReference>
<dbReference type="PATRIC" id="fig|229920.5.peg.2763"/>
<evidence type="ECO:0000256" key="3">
    <source>
        <dbReference type="RuleBase" id="RU004508"/>
    </source>
</evidence>
<sequence length="402" mass="44777">MTKNNPPVVPMSSPDIIEEDRNAVRSVINTTYLSMGPWIDRFEEAFRQLTGCRYAIGVNSGTAGLHLAIRALGIQRGDIVITTPFSFVASTNAILFENALPVFVDVDPVTGNMDTTQLAQAVEDLSAGGADARRWLPRKLPRYFDDAGSEIFPRLKALLPIDVFGQPADMDAIRQIADHRNLPIIEDSCEALGAMYKNTPSGKTGDIGIFAFYPNKQITTGEGGMIITDNEQYAKTMLALRNQGRAPGDNWLQHTLLGYNYRMDEMSAAMGTSQIKRLDYLLTERQKVADMYAHHLASIPSIEPLTIVPTTTRMSWFVYVVRIPRGANRKVIADRLAEKGIPVRPYFLPIHLQPYMAERFGYKAGDYPVTEDLGERGLALPFSGVMKEEQVEFVCRALRELV</sequence>
<evidence type="ECO:0000256" key="1">
    <source>
        <dbReference type="PIRSR" id="PIRSR000390-1"/>
    </source>
</evidence>
<proteinExistence type="inferred from homology"/>
<feature type="active site" description="Proton acceptor" evidence="1">
    <location>
        <position position="216"/>
    </location>
</feature>
<dbReference type="PANTHER" id="PTHR30244:SF39">
    <property type="entry name" value="BLR3650 PROTEIN"/>
    <property type="match status" value="1"/>
</dbReference>
<dbReference type="GO" id="GO:0000271">
    <property type="term" value="P:polysaccharide biosynthetic process"/>
    <property type="evidence" value="ECO:0007669"/>
    <property type="project" value="TreeGrafter"/>
</dbReference>
<dbReference type="GO" id="GO:0030170">
    <property type="term" value="F:pyridoxal phosphate binding"/>
    <property type="evidence" value="ECO:0007669"/>
    <property type="project" value="TreeGrafter"/>
</dbReference>
<dbReference type="InterPro" id="IPR015424">
    <property type="entry name" value="PyrdxlP-dep_Trfase"/>
</dbReference>
<dbReference type="AlphaFoldDB" id="A0A0P6XIN8"/>
<dbReference type="GO" id="GO:0008483">
    <property type="term" value="F:transaminase activity"/>
    <property type="evidence" value="ECO:0007669"/>
    <property type="project" value="TreeGrafter"/>
</dbReference>
<gene>
    <name evidence="4" type="ORF">ADM99_12195</name>
</gene>
<evidence type="ECO:0000313" key="5">
    <source>
        <dbReference type="Proteomes" id="UP000050430"/>
    </source>
</evidence>
<evidence type="ECO:0000256" key="2">
    <source>
        <dbReference type="PIRSR" id="PIRSR000390-2"/>
    </source>
</evidence>
<reference evidence="4 5" key="1">
    <citation type="submission" date="2015-07" db="EMBL/GenBank/DDBJ databases">
        <title>Genome sequence of Leptolinea tardivitalis DSM 16556.</title>
        <authorList>
            <person name="Hemp J."/>
            <person name="Ward L.M."/>
            <person name="Pace L.A."/>
            <person name="Fischer W.W."/>
        </authorList>
    </citation>
    <scope>NUCLEOTIDE SEQUENCE [LARGE SCALE GENOMIC DNA]</scope>
    <source>
        <strain evidence="4 5">YMTK-2</strain>
    </source>
</reference>
<dbReference type="InterPro" id="IPR015421">
    <property type="entry name" value="PyrdxlP-dep_Trfase_major"/>
</dbReference>
<comment type="similarity">
    <text evidence="3">Belongs to the DegT/DnrJ/EryC1 family.</text>
</comment>
<dbReference type="InterPro" id="IPR000653">
    <property type="entry name" value="DegT/StrS_aminotransferase"/>
</dbReference>
<dbReference type="Gene3D" id="3.40.640.10">
    <property type="entry name" value="Type I PLP-dependent aspartate aminotransferase-like (Major domain)"/>
    <property type="match status" value="1"/>
</dbReference>
<dbReference type="PANTHER" id="PTHR30244">
    <property type="entry name" value="TRANSAMINASE"/>
    <property type="match status" value="1"/>
</dbReference>
<dbReference type="OrthoDB" id="9810913at2"/>
<keyword evidence="5" id="KW-1185">Reference proteome</keyword>
<feature type="modified residue" description="N6-(pyridoxal phosphate)lysine" evidence="2">
    <location>
        <position position="216"/>
    </location>
</feature>
<dbReference type="Pfam" id="PF01041">
    <property type="entry name" value="DegT_DnrJ_EryC1"/>
    <property type="match status" value="1"/>
</dbReference>
<accession>A0A0P6XIN8</accession>
<dbReference type="STRING" id="229920.ADM99_12195"/>
<dbReference type="RefSeq" id="WP_062422776.1">
    <property type="nucleotide sequence ID" value="NZ_BBYA01000011.1"/>
</dbReference>
<keyword evidence="2 3" id="KW-0663">Pyridoxal phosphate</keyword>
<dbReference type="EMBL" id="LGCK01000012">
    <property type="protein sequence ID" value="KPL71041.1"/>
    <property type="molecule type" value="Genomic_DNA"/>
</dbReference>
<comment type="caution">
    <text evidence="4">The sequence shown here is derived from an EMBL/GenBank/DDBJ whole genome shotgun (WGS) entry which is preliminary data.</text>
</comment>
<dbReference type="InterPro" id="IPR015422">
    <property type="entry name" value="PyrdxlP-dep_Trfase_small"/>
</dbReference>
<name>A0A0P6XIN8_9CHLR</name>
<dbReference type="PIRSF" id="PIRSF000390">
    <property type="entry name" value="PLP_StrS"/>
    <property type="match status" value="1"/>
</dbReference>
<evidence type="ECO:0000313" key="4">
    <source>
        <dbReference type="EMBL" id="KPL71041.1"/>
    </source>
</evidence>
<dbReference type="Proteomes" id="UP000050430">
    <property type="component" value="Unassembled WGS sequence"/>
</dbReference>
<dbReference type="SUPFAM" id="SSF53383">
    <property type="entry name" value="PLP-dependent transferases"/>
    <property type="match status" value="1"/>
</dbReference>